<dbReference type="SMART" id="SM00175">
    <property type="entry name" value="RAB"/>
    <property type="match status" value="1"/>
</dbReference>
<dbReference type="InterPro" id="IPR027417">
    <property type="entry name" value="P-loop_NTPase"/>
</dbReference>
<dbReference type="InterPro" id="IPR001806">
    <property type="entry name" value="Small_GTPase"/>
</dbReference>
<dbReference type="NCBIfam" id="TIGR00231">
    <property type="entry name" value="small_GTP"/>
    <property type="match status" value="1"/>
</dbReference>
<dbReference type="AlphaFoldDB" id="A0AAU9K3J8"/>
<feature type="region of interest" description="Disordered" evidence="8">
    <location>
        <begin position="182"/>
        <end position="205"/>
    </location>
</feature>
<name>A0AAU9K3J8_9CILI</name>
<dbReference type="PANTHER" id="PTHR47979">
    <property type="entry name" value="DRAB11-RELATED"/>
    <property type="match status" value="1"/>
</dbReference>
<evidence type="ECO:0000256" key="3">
    <source>
        <dbReference type="ARBA" id="ARBA00022741"/>
    </source>
</evidence>
<protein>
    <submittedName>
        <fullName evidence="9">Uncharacterized protein</fullName>
    </submittedName>
</protein>
<dbReference type="InterPro" id="IPR005225">
    <property type="entry name" value="Small_GTP-bd"/>
</dbReference>
<dbReference type="FunFam" id="3.40.50.300:FF:000274">
    <property type="entry name" value="ras-related protein RABA5a"/>
    <property type="match status" value="1"/>
</dbReference>
<accession>A0AAU9K3J8</accession>
<keyword evidence="10" id="KW-1185">Reference proteome</keyword>
<evidence type="ECO:0000256" key="7">
    <source>
        <dbReference type="ARBA" id="ARBA00023289"/>
    </source>
</evidence>
<reference evidence="9" key="1">
    <citation type="submission" date="2021-09" db="EMBL/GenBank/DDBJ databases">
        <authorList>
            <consortium name="AG Swart"/>
            <person name="Singh M."/>
            <person name="Singh A."/>
            <person name="Seah K."/>
            <person name="Emmerich C."/>
        </authorList>
    </citation>
    <scope>NUCLEOTIDE SEQUENCE</scope>
    <source>
        <strain evidence="9">ATCC30299</strain>
    </source>
</reference>
<dbReference type="Gene3D" id="3.40.50.300">
    <property type="entry name" value="P-loop containing nucleotide triphosphate hydrolases"/>
    <property type="match status" value="1"/>
</dbReference>
<dbReference type="Pfam" id="PF00071">
    <property type="entry name" value="Ras"/>
    <property type="match status" value="1"/>
</dbReference>
<dbReference type="PROSITE" id="PS51420">
    <property type="entry name" value="RHO"/>
    <property type="match status" value="1"/>
</dbReference>
<proteinExistence type="inferred from homology"/>
<comment type="caution">
    <text evidence="9">The sequence shown here is derived from an EMBL/GenBank/DDBJ whole genome shotgun (WGS) entry which is preliminary data.</text>
</comment>
<evidence type="ECO:0000256" key="1">
    <source>
        <dbReference type="ARBA" id="ARBA00004635"/>
    </source>
</evidence>
<keyword evidence="6" id="KW-0449">Lipoprotein</keyword>
<feature type="compositionally biased region" description="Basic and acidic residues" evidence="8">
    <location>
        <begin position="187"/>
        <end position="205"/>
    </location>
</feature>
<comment type="similarity">
    <text evidence="2">Belongs to the small GTPase superfamily. Rab family.</text>
</comment>
<evidence type="ECO:0000256" key="5">
    <source>
        <dbReference type="ARBA" id="ARBA00023136"/>
    </source>
</evidence>
<dbReference type="PROSITE" id="PS51419">
    <property type="entry name" value="RAB"/>
    <property type="match status" value="1"/>
</dbReference>
<dbReference type="PRINTS" id="PR00449">
    <property type="entry name" value="RASTRNSFRMNG"/>
</dbReference>
<evidence type="ECO:0000313" key="10">
    <source>
        <dbReference type="Proteomes" id="UP001162131"/>
    </source>
</evidence>
<comment type="subcellular location">
    <subcellularLocation>
        <location evidence="1">Membrane</location>
        <topology evidence="1">Lipid-anchor</topology>
    </subcellularLocation>
</comment>
<keyword evidence="5" id="KW-0472">Membrane</keyword>
<dbReference type="EMBL" id="CAJZBQ010000046">
    <property type="protein sequence ID" value="CAG9328552.1"/>
    <property type="molecule type" value="Genomic_DNA"/>
</dbReference>
<evidence type="ECO:0000256" key="4">
    <source>
        <dbReference type="ARBA" id="ARBA00023134"/>
    </source>
</evidence>
<keyword evidence="3" id="KW-0547">Nucleotide-binding</keyword>
<dbReference type="SUPFAM" id="SSF52540">
    <property type="entry name" value="P-loop containing nucleoside triphosphate hydrolases"/>
    <property type="match status" value="1"/>
</dbReference>
<dbReference type="GO" id="GO:0005525">
    <property type="term" value="F:GTP binding"/>
    <property type="evidence" value="ECO:0007669"/>
    <property type="project" value="UniProtKB-KW"/>
</dbReference>
<keyword evidence="4" id="KW-0342">GTP-binding</keyword>
<dbReference type="SMART" id="SM00173">
    <property type="entry name" value="RAS"/>
    <property type="match status" value="1"/>
</dbReference>
<dbReference type="InterPro" id="IPR050209">
    <property type="entry name" value="Rab_GTPases_membrane_traffic"/>
</dbReference>
<dbReference type="SMART" id="SM00174">
    <property type="entry name" value="RHO"/>
    <property type="match status" value="1"/>
</dbReference>
<dbReference type="PROSITE" id="PS51421">
    <property type="entry name" value="RAS"/>
    <property type="match status" value="1"/>
</dbReference>
<dbReference type="Proteomes" id="UP001162131">
    <property type="component" value="Unassembled WGS sequence"/>
</dbReference>
<evidence type="ECO:0000256" key="2">
    <source>
        <dbReference type="ARBA" id="ARBA00006270"/>
    </source>
</evidence>
<organism evidence="9 10">
    <name type="scientific">Blepharisma stoltei</name>
    <dbReference type="NCBI Taxonomy" id="1481888"/>
    <lineage>
        <taxon>Eukaryota</taxon>
        <taxon>Sar</taxon>
        <taxon>Alveolata</taxon>
        <taxon>Ciliophora</taxon>
        <taxon>Postciliodesmatophora</taxon>
        <taxon>Heterotrichea</taxon>
        <taxon>Heterotrichida</taxon>
        <taxon>Blepharismidae</taxon>
        <taxon>Blepharisma</taxon>
    </lineage>
</organism>
<dbReference type="GO" id="GO:0016020">
    <property type="term" value="C:membrane"/>
    <property type="evidence" value="ECO:0007669"/>
    <property type="project" value="UniProtKB-SubCell"/>
</dbReference>
<evidence type="ECO:0000256" key="8">
    <source>
        <dbReference type="SAM" id="MobiDB-lite"/>
    </source>
</evidence>
<evidence type="ECO:0000313" key="9">
    <source>
        <dbReference type="EMBL" id="CAG9328552.1"/>
    </source>
</evidence>
<dbReference type="SMART" id="SM00176">
    <property type="entry name" value="RAN"/>
    <property type="match status" value="1"/>
</dbReference>
<dbReference type="GO" id="GO:0003924">
    <property type="term" value="F:GTPase activity"/>
    <property type="evidence" value="ECO:0007669"/>
    <property type="project" value="InterPro"/>
</dbReference>
<evidence type="ECO:0000256" key="6">
    <source>
        <dbReference type="ARBA" id="ARBA00023288"/>
    </source>
</evidence>
<gene>
    <name evidence="9" type="ORF">BSTOLATCC_MIC46549</name>
</gene>
<keyword evidence="7" id="KW-0636">Prenylation</keyword>
<sequence length="205" mass="22939">MTHDEDYDYLYKIVLVGDTNVGKTNLVSRYIKNSLPKNSNPTIGVEFATRVVSLPSGVTIKAQIWDTAGQERYHAIVSAHYRRAIGALLVYDVTNSKSFENAQKWIQELKSKAEPDIVIMLVGNKIDLTDRSPDLKQVSTDQAKRFAQSEGLLHIETSALTSVRVREAFEFLLEEINKSKNQGISKDSNDHIRPIGPGETKKSCC</sequence>